<keyword evidence="2" id="KW-1185">Reference proteome</keyword>
<evidence type="ECO:0000313" key="2">
    <source>
        <dbReference type="Proteomes" id="UP000263833"/>
    </source>
</evidence>
<proteinExistence type="predicted"/>
<dbReference type="RefSeq" id="WP_115547595.1">
    <property type="nucleotide sequence ID" value="NZ_QRGP01000001.1"/>
</dbReference>
<dbReference type="EMBL" id="QRGP01000001">
    <property type="protein sequence ID" value="RDV06034.1"/>
    <property type="molecule type" value="Genomic_DNA"/>
</dbReference>
<dbReference type="Proteomes" id="UP000263833">
    <property type="component" value="Unassembled WGS sequence"/>
</dbReference>
<protein>
    <submittedName>
        <fullName evidence="1">Uncharacterized protein</fullName>
    </submittedName>
</protein>
<evidence type="ECO:0000313" key="1">
    <source>
        <dbReference type="EMBL" id="RDV06034.1"/>
    </source>
</evidence>
<reference evidence="2" key="1">
    <citation type="submission" date="2018-08" db="EMBL/GenBank/DDBJ databases">
        <authorList>
            <person name="Kim S.-J."/>
            <person name="Jung G.-Y."/>
        </authorList>
    </citation>
    <scope>NUCLEOTIDE SEQUENCE [LARGE SCALE GENOMIC DNA]</scope>
    <source>
        <strain evidence="2">GY_G</strain>
    </source>
</reference>
<organism evidence="1 2">
    <name type="scientific">Sphingorhabdus pulchriflava</name>
    <dbReference type="NCBI Taxonomy" id="2292257"/>
    <lineage>
        <taxon>Bacteria</taxon>
        <taxon>Pseudomonadati</taxon>
        <taxon>Pseudomonadota</taxon>
        <taxon>Alphaproteobacteria</taxon>
        <taxon>Sphingomonadales</taxon>
        <taxon>Sphingomonadaceae</taxon>
        <taxon>Sphingorhabdus</taxon>
    </lineage>
</organism>
<dbReference type="AlphaFoldDB" id="A0A371BEN1"/>
<gene>
    <name evidence="1" type="ORF">DXH95_00850</name>
</gene>
<dbReference type="OrthoDB" id="7473760at2"/>
<comment type="caution">
    <text evidence="1">The sequence shown here is derived from an EMBL/GenBank/DDBJ whole genome shotgun (WGS) entry which is preliminary data.</text>
</comment>
<accession>A0A371BEN1</accession>
<sequence length="101" mass="10875">MNGSVTPCNLGKALIALLPEAEMLSRKTQAWHSATFSGERVVLTMKLSGANCRSRAAAFATALPDTEFALRRQLVADIAVCKTVIEDQSILLTIEALLLDD</sequence>
<name>A0A371BEN1_9SPHN</name>